<dbReference type="KEGG" id="ehx:EMIHUDRAFT_244707"/>
<reference evidence="2" key="1">
    <citation type="journal article" date="2013" name="Nature">
        <title>Pan genome of the phytoplankton Emiliania underpins its global distribution.</title>
        <authorList>
            <person name="Read B.A."/>
            <person name="Kegel J."/>
            <person name="Klute M.J."/>
            <person name="Kuo A."/>
            <person name="Lefebvre S.C."/>
            <person name="Maumus F."/>
            <person name="Mayer C."/>
            <person name="Miller J."/>
            <person name="Monier A."/>
            <person name="Salamov A."/>
            <person name="Young J."/>
            <person name="Aguilar M."/>
            <person name="Claverie J.M."/>
            <person name="Frickenhaus S."/>
            <person name="Gonzalez K."/>
            <person name="Herman E.K."/>
            <person name="Lin Y.C."/>
            <person name="Napier J."/>
            <person name="Ogata H."/>
            <person name="Sarno A.F."/>
            <person name="Shmutz J."/>
            <person name="Schroeder D."/>
            <person name="de Vargas C."/>
            <person name="Verret F."/>
            <person name="von Dassow P."/>
            <person name="Valentin K."/>
            <person name="Van de Peer Y."/>
            <person name="Wheeler G."/>
            <person name="Dacks J.B."/>
            <person name="Delwiche C.F."/>
            <person name="Dyhrman S.T."/>
            <person name="Glockner G."/>
            <person name="John U."/>
            <person name="Richards T."/>
            <person name="Worden A.Z."/>
            <person name="Zhang X."/>
            <person name="Grigoriev I.V."/>
            <person name="Allen A.E."/>
            <person name="Bidle K."/>
            <person name="Borodovsky M."/>
            <person name="Bowler C."/>
            <person name="Brownlee C."/>
            <person name="Cock J.M."/>
            <person name="Elias M."/>
            <person name="Gladyshev V.N."/>
            <person name="Groth M."/>
            <person name="Guda C."/>
            <person name="Hadaegh A."/>
            <person name="Iglesias-Rodriguez M.D."/>
            <person name="Jenkins J."/>
            <person name="Jones B.M."/>
            <person name="Lawson T."/>
            <person name="Leese F."/>
            <person name="Lindquist E."/>
            <person name="Lobanov A."/>
            <person name="Lomsadze A."/>
            <person name="Malik S.B."/>
            <person name="Marsh M.E."/>
            <person name="Mackinder L."/>
            <person name="Mock T."/>
            <person name="Mueller-Roeber B."/>
            <person name="Pagarete A."/>
            <person name="Parker M."/>
            <person name="Probert I."/>
            <person name="Quesneville H."/>
            <person name="Raines C."/>
            <person name="Rensing S.A."/>
            <person name="Riano-Pachon D.M."/>
            <person name="Richier S."/>
            <person name="Rokitta S."/>
            <person name="Shiraiwa Y."/>
            <person name="Soanes D.M."/>
            <person name="van der Giezen M."/>
            <person name="Wahlund T.M."/>
            <person name="Williams B."/>
            <person name="Wilson W."/>
            <person name="Wolfe G."/>
            <person name="Wurch L.L."/>
        </authorList>
    </citation>
    <scope>NUCLEOTIDE SEQUENCE</scope>
</reference>
<evidence type="ECO:0000313" key="1">
    <source>
        <dbReference type="EnsemblProtists" id="EOD37670"/>
    </source>
</evidence>
<dbReference type="InterPro" id="IPR008974">
    <property type="entry name" value="TRAF-like"/>
</dbReference>
<accession>A0A0D3KPI5</accession>
<reference evidence="1" key="2">
    <citation type="submission" date="2024-10" db="UniProtKB">
        <authorList>
            <consortium name="EnsemblProtists"/>
        </authorList>
    </citation>
    <scope>IDENTIFICATION</scope>
</reference>
<dbReference type="PaxDb" id="2903-EOD16728"/>
<name>A0A0D3KPI5_EMIH1</name>
<dbReference type="SUPFAM" id="SSF49599">
    <property type="entry name" value="TRAF domain-like"/>
    <property type="match status" value="1"/>
</dbReference>
<dbReference type="Gene3D" id="2.60.210.10">
    <property type="entry name" value="Apoptosis, Tumor Necrosis Factor Receptor Associated Protein 2, Chain A"/>
    <property type="match status" value="1"/>
</dbReference>
<dbReference type="KEGG" id="ehx:EMIHUDRAFT_225251"/>
<organism evidence="1 2">
    <name type="scientific">Emiliania huxleyi (strain CCMP1516)</name>
    <dbReference type="NCBI Taxonomy" id="280463"/>
    <lineage>
        <taxon>Eukaryota</taxon>
        <taxon>Haptista</taxon>
        <taxon>Haptophyta</taxon>
        <taxon>Prymnesiophyceae</taxon>
        <taxon>Isochrysidales</taxon>
        <taxon>Noelaerhabdaceae</taxon>
        <taxon>Emiliania</taxon>
    </lineage>
</organism>
<dbReference type="HOGENOM" id="CLU_1139773_0_0_1"/>
<protein>
    <recommendedName>
        <fullName evidence="3">MATH domain-containing protein</fullName>
    </recommendedName>
</protein>
<evidence type="ECO:0000313" key="2">
    <source>
        <dbReference type="Proteomes" id="UP000013827"/>
    </source>
</evidence>
<dbReference type="GeneID" id="17262877"/>
<dbReference type="RefSeq" id="XP_005790099.1">
    <property type="nucleotide sequence ID" value="XM_005790042.1"/>
</dbReference>
<sequence length="244" mass="26279">MLLFALSHLSLPRRTPIAELTKTIPFPRRTLARLLADETTSTPGARIDSPPFEAGGSSWQVQLYLLGAGESYADRVGVYIKRLAGGGKEVDATFAMSLQVLPSPAALEVAPAARAPGCVRGSTFRCGMTFCEAKEAGESVGRCDDWGAHLYSSSDLLRELEQNEQRVLAVDAKRVGRAAVRQRVELRGAGGADAAAARRLDPVRRGAYRCTPGLEYRVMRILSAEGEPRFECDTASGEGGVVRR</sequence>
<dbReference type="AlphaFoldDB" id="A0A0D3KPI5"/>
<dbReference type="GeneID" id="17282939"/>
<proteinExistence type="predicted"/>
<dbReference type="RefSeq" id="XP_005769157.1">
    <property type="nucleotide sequence ID" value="XM_005769100.1"/>
</dbReference>
<dbReference type="EnsemblProtists" id="EOD16728">
    <property type="protein sequence ID" value="EOD16728"/>
    <property type="gene ID" value="EMIHUDRAFT_244707"/>
</dbReference>
<dbReference type="Proteomes" id="UP000013827">
    <property type="component" value="Unassembled WGS sequence"/>
</dbReference>
<keyword evidence="2" id="KW-1185">Reference proteome</keyword>
<evidence type="ECO:0008006" key="3">
    <source>
        <dbReference type="Google" id="ProtNLM"/>
    </source>
</evidence>
<dbReference type="EnsemblProtists" id="EOD37670">
    <property type="protein sequence ID" value="EOD37670"/>
    <property type="gene ID" value="EMIHUDRAFT_225251"/>
</dbReference>